<dbReference type="Proteomes" id="UP001152795">
    <property type="component" value="Unassembled WGS sequence"/>
</dbReference>
<proteinExistence type="predicted"/>
<keyword evidence="5" id="KW-0539">Nucleus</keyword>
<dbReference type="SUPFAM" id="SSF53098">
    <property type="entry name" value="Ribonuclease H-like"/>
    <property type="match status" value="1"/>
</dbReference>
<evidence type="ECO:0000313" key="8">
    <source>
        <dbReference type="Proteomes" id="UP001152795"/>
    </source>
</evidence>
<dbReference type="GO" id="GO:0008270">
    <property type="term" value="F:zinc ion binding"/>
    <property type="evidence" value="ECO:0007669"/>
    <property type="project" value="UniProtKB-KW"/>
</dbReference>
<comment type="subcellular location">
    <subcellularLocation>
        <location evidence="1">Nucleus</location>
    </subcellularLocation>
</comment>
<evidence type="ECO:0000256" key="1">
    <source>
        <dbReference type="ARBA" id="ARBA00004123"/>
    </source>
</evidence>
<evidence type="ECO:0000256" key="5">
    <source>
        <dbReference type="ARBA" id="ARBA00023242"/>
    </source>
</evidence>
<dbReference type="Pfam" id="PF04937">
    <property type="entry name" value="DUF659"/>
    <property type="match status" value="1"/>
</dbReference>
<dbReference type="InterPro" id="IPR012337">
    <property type="entry name" value="RNaseH-like_sf"/>
</dbReference>
<dbReference type="GO" id="GO:0005634">
    <property type="term" value="C:nucleus"/>
    <property type="evidence" value="ECO:0007669"/>
    <property type="project" value="UniProtKB-SubCell"/>
</dbReference>
<evidence type="ECO:0000256" key="6">
    <source>
        <dbReference type="SAM" id="MobiDB-lite"/>
    </source>
</evidence>
<dbReference type="InterPro" id="IPR008906">
    <property type="entry name" value="HATC_C_dom"/>
</dbReference>
<organism evidence="7 8">
    <name type="scientific">Paramuricea clavata</name>
    <name type="common">Red gorgonian</name>
    <name type="synonym">Violescent sea-whip</name>
    <dbReference type="NCBI Taxonomy" id="317549"/>
    <lineage>
        <taxon>Eukaryota</taxon>
        <taxon>Metazoa</taxon>
        <taxon>Cnidaria</taxon>
        <taxon>Anthozoa</taxon>
        <taxon>Octocorallia</taxon>
        <taxon>Malacalcyonacea</taxon>
        <taxon>Plexauridae</taxon>
        <taxon>Paramuricea</taxon>
    </lineage>
</organism>
<reference evidence="7" key="1">
    <citation type="submission" date="2020-04" db="EMBL/GenBank/DDBJ databases">
        <authorList>
            <person name="Alioto T."/>
            <person name="Alioto T."/>
            <person name="Gomez Garrido J."/>
        </authorList>
    </citation>
    <scope>NUCLEOTIDE SEQUENCE</scope>
    <source>
        <strain evidence="7">A484AB</strain>
    </source>
</reference>
<gene>
    <name evidence="7" type="ORF">PACLA_8A045604</name>
</gene>
<dbReference type="Pfam" id="PF05699">
    <property type="entry name" value="Dimer_Tnp_hAT"/>
    <property type="match status" value="1"/>
</dbReference>
<feature type="compositionally biased region" description="Low complexity" evidence="6">
    <location>
        <begin position="130"/>
        <end position="143"/>
    </location>
</feature>
<comment type="caution">
    <text evidence="7">The sequence shown here is derived from an EMBL/GenBank/DDBJ whole genome shotgun (WGS) entry which is preliminary data.</text>
</comment>
<name>A0A6S7ICX0_PARCT</name>
<feature type="region of interest" description="Disordered" evidence="6">
    <location>
        <begin position="122"/>
        <end position="145"/>
    </location>
</feature>
<keyword evidence="4" id="KW-0862">Zinc</keyword>
<protein>
    <submittedName>
        <fullName evidence="7">Uncharacterized protein</fullName>
    </submittedName>
</protein>
<dbReference type="PANTHER" id="PTHR46481">
    <property type="entry name" value="ZINC FINGER BED DOMAIN-CONTAINING PROTEIN 4"/>
    <property type="match status" value="1"/>
</dbReference>
<keyword evidence="2" id="KW-0479">Metal-binding</keyword>
<evidence type="ECO:0000256" key="2">
    <source>
        <dbReference type="ARBA" id="ARBA00022723"/>
    </source>
</evidence>
<evidence type="ECO:0000313" key="7">
    <source>
        <dbReference type="EMBL" id="CAB4015227.1"/>
    </source>
</evidence>
<dbReference type="PANTHER" id="PTHR46481:SF10">
    <property type="entry name" value="ZINC FINGER BED DOMAIN-CONTAINING PROTEIN 39"/>
    <property type="match status" value="1"/>
</dbReference>
<dbReference type="OrthoDB" id="6777440at2759"/>
<sequence length="703" mass="79233">MSESDVDTAEVIEQTLTVQVDGDVAPVTSENQLTKQAENNETAVEKSRRGAPVHSVWGYAFTNSNVHSHSMPNNAVCKHCKQSVRHHHKTLAVKNHLKNCKPFKRIMLNTAVVDRPDWWMSKNGKKSKDVTSSQSTSSSKGSSEIYSQPSARSFAVPLFKASEQKKFNYEMAMHFYNTGTSFQRVDDPFLLRAIQIARPGAKLPTRKQLADDSPGGLLEECYGKVKSQVDKQLSGDSNYVCITSNAWSNISNEPVVNYMAVSPNNSLFLEAVNTEEQGHDADWLSKDLIRVIDSLHNNVVGAVTDNTATNKKVWCELEQKYPSLFFHGCASHGLNLLVKDIFAGKKAELSGGGPDHDPASYPFEDLQLFSIDCKDIVTFFHNHHAPKAKLKKALATAKLRALVQPTPTRWGTLIGCFKSLRAADSILNGLVSERDFVTAGGAKQKEKRLAIRAVIMDPDFVKKLDECIRILEPIEMYIKLFQGDAVPCSDVYKAFLVLEEKMRNMSNISSEKKEYLAKLVHNRFNFMYGDAHGVSYLLDPRYLGDDMTRRLRNEIDDFIYNFLKNDGTTNKERQEQLAREYTAFRIEALRERRENTFRFRLIGQSKSVLQWWKADGTDWPLLQDLATRVFSMAASSAASERSFSTFGFIHTKLRNRLGPEKVKKLVYIKTNTAQISGTDLFDYDSDCSIDFSMDVSILEDVTA</sequence>
<dbReference type="EMBL" id="CACRXK020008631">
    <property type="protein sequence ID" value="CAB4015227.1"/>
    <property type="molecule type" value="Genomic_DNA"/>
</dbReference>
<dbReference type="GO" id="GO:0046983">
    <property type="term" value="F:protein dimerization activity"/>
    <property type="evidence" value="ECO:0007669"/>
    <property type="project" value="InterPro"/>
</dbReference>
<evidence type="ECO:0000256" key="4">
    <source>
        <dbReference type="ARBA" id="ARBA00022833"/>
    </source>
</evidence>
<dbReference type="AlphaFoldDB" id="A0A6S7ICX0"/>
<keyword evidence="8" id="KW-1185">Reference proteome</keyword>
<dbReference type="InterPro" id="IPR007021">
    <property type="entry name" value="DUF659"/>
</dbReference>
<dbReference type="InterPro" id="IPR052035">
    <property type="entry name" value="ZnF_BED_domain_contain"/>
</dbReference>
<accession>A0A6S7ICX0</accession>
<keyword evidence="3" id="KW-0863">Zinc-finger</keyword>
<evidence type="ECO:0000256" key="3">
    <source>
        <dbReference type="ARBA" id="ARBA00022771"/>
    </source>
</evidence>